<keyword evidence="16" id="KW-1185">Reference proteome</keyword>
<feature type="compositionally biased region" description="Basic and acidic residues" evidence="13">
    <location>
        <begin position="598"/>
        <end position="614"/>
    </location>
</feature>
<proteinExistence type="inferred from homology"/>
<dbReference type="FunCoup" id="D8Q087">
    <property type="interactions" value="642"/>
</dbReference>
<dbReference type="PRINTS" id="PR00080">
    <property type="entry name" value="SDRFAMILY"/>
</dbReference>
<dbReference type="eggNOG" id="KOG0725">
    <property type="taxonomic scope" value="Eukaryota"/>
</dbReference>
<dbReference type="PANTHER" id="PTHR43618">
    <property type="entry name" value="7-ALPHA-HYDROXYSTEROID DEHYDROGENASE"/>
    <property type="match status" value="1"/>
</dbReference>
<dbReference type="HOGENOM" id="CLU_003925_1_0_1"/>
<dbReference type="GO" id="GO:0016491">
    <property type="term" value="F:oxidoreductase activity"/>
    <property type="evidence" value="ECO:0007669"/>
    <property type="project" value="UniProtKB-KW"/>
</dbReference>
<comment type="subcellular location">
    <subcellularLocation>
        <location evidence="1">Nucleus</location>
    </subcellularLocation>
</comment>
<dbReference type="InterPro" id="IPR020904">
    <property type="entry name" value="Sc_DH/Rdtase_CS"/>
</dbReference>
<feature type="region of interest" description="Disordered" evidence="13">
    <location>
        <begin position="977"/>
        <end position="1016"/>
    </location>
</feature>
<dbReference type="EMBL" id="GL377304">
    <property type="protein sequence ID" value="EFI98995.1"/>
    <property type="molecule type" value="Genomic_DNA"/>
</dbReference>
<dbReference type="STRING" id="578458.D8Q087"/>
<dbReference type="GeneID" id="9586460"/>
<dbReference type="Gene3D" id="1.25.40.10">
    <property type="entry name" value="Tetratricopeptide repeat domain"/>
    <property type="match status" value="3"/>
</dbReference>
<dbReference type="Proteomes" id="UP000007431">
    <property type="component" value="Unassembled WGS sequence"/>
</dbReference>
<dbReference type="OrthoDB" id="360390at2759"/>
<feature type="domain" description="RRM" evidence="14">
    <location>
        <begin position="692"/>
        <end position="769"/>
    </location>
</feature>
<evidence type="ECO:0000256" key="13">
    <source>
        <dbReference type="SAM" id="MobiDB-lite"/>
    </source>
</evidence>
<dbReference type="Gene3D" id="3.30.70.330">
    <property type="match status" value="4"/>
</dbReference>
<dbReference type="InterPro" id="IPR036291">
    <property type="entry name" value="NAD(P)-bd_dom_sf"/>
</dbReference>
<evidence type="ECO:0000256" key="11">
    <source>
        <dbReference type="ARBA" id="ARBA00093627"/>
    </source>
</evidence>
<dbReference type="PROSITE" id="PS00061">
    <property type="entry name" value="ADH_SHORT"/>
    <property type="match status" value="1"/>
</dbReference>
<dbReference type="InterPro" id="IPR034397">
    <property type="entry name" value="Prp24_RRM1"/>
</dbReference>
<evidence type="ECO:0000256" key="3">
    <source>
        <dbReference type="ARBA" id="ARBA00022664"/>
    </source>
</evidence>
<evidence type="ECO:0000259" key="14">
    <source>
        <dbReference type="PROSITE" id="PS50102"/>
    </source>
</evidence>
<evidence type="ECO:0000256" key="8">
    <source>
        <dbReference type="ARBA" id="ARBA00023187"/>
    </source>
</evidence>
<feature type="domain" description="RRM" evidence="14">
    <location>
        <begin position="618"/>
        <end position="691"/>
    </location>
</feature>
<keyword evidence="5" id="KW-0521">NADP</keyword>
<keyword evidence="3" id="KW-0507">mRNA processing</keyword>
<dbReference type="KEGG" id="scm:SCHCO_02532978"/>
<evidence type="ECO:0000256" key="2">
    <source>
        <dbReference type="ARBA" id="ARBA00006484"/>
    </source>
</evidence>
<comment type="similarity">
    <text evidence="2">Belongs to the short-chain dehydrogenases/reductases (SDR) family.</text>
</comment>
<dbReference type="GO" id="GO:0003723">
    <property type="term" value="F:RNA binding"/>
    <property type="evidence" value="ECO:0007669"/>
    <property type="project" value="UniProtKB-UniRule"/>
</dbReference>
<feature type="domain" description="RRM" evidence="14">
    <location>
        <begin position="783"/>
        <end position="860"/>
    </location>
</feature>
<dbReference type="SUPFAM" id="SSF51735">
    <property type="entry name" value="NAD(P)-binding Rossmann-fold domains"/>
    <property type="match status" value="1"/>
</dbReference>
<evidence type="ECO:0000256" key="10">
    <source>
        <dbReference type="ARBA" id="ARBA00093374"/>
    </source>
</evidence>
<organism evidence="16">
    <name type="scientific">Schizophyllum commune (strain H4-8 / FGSC 9210)</name>
    <name type="common">Split gill fungus</name>
    <dbReference type="NCBI Taxonomy" id="578458"/>
    <lineage>
        <taxon>Eukaryota</taxon>
        <taxon>Fungi</taxon>
        <taxon>Dikarya</taxon>
        <taxon>Basidiomycota</taxon>
        <taxon>Agaricomycotina</taxon>
        <taxon>Agaricomycetes</taxon>
        <taxon>Agaricomycetidae</taxon>
        <taxon>Agaricales</taxon>
        <taxon>Schizophyllaceae</taxon>
        <taxon>Schizophyllum</taxon>
    </lineage>
</organism>
<comment type="function">
    <text evidence="10">Functions as a recycling factor of the spliceosome, a machinery that forms on each precursor-messenger RNA (pre-mRNA) and catalyzes the removal of introns. Chaperones the re-annealing of U4 and U6 snRNAs (small nuclear RNAs) released from previous rounds of splicing, an initial step in reforming the U4/U6-U5 tri-snRNP (small nuclear ribonucleoprotein) that can reassemble into another spliceosome complex; this step involves binding U6 and facilitating the unwinding of the U6 internal stem loop, followed by base-pairing of U6 to U4.</text>
</comment>
<protein>
    <recommendedName>
        <fullName evidence="11">U4/U6 snRNA-associated-splicing factor PRP24</fullName>
    </recommendedName>
</protein>
<evidence type="ECO:0000313" key="15">
    <source>
        <dbReference type="EMBL" id="EFI98995.1"/>
    </source>
</evidence>
<dbReference type="InterPro" id="IPR011990">
    <property type="entry name" value="TPR-like_helical_dom_sf"/>
</dbReference>
<dbReference type="GO" id="GO:0008380">
    <property type="term" value="P:RNA splicing"/>
    <property type="evidence" value="ECO:0007669"/>
    <property type="project" value="UniProtKB-KW"/>
</dbReference>
<dbReference type="InterPro" id="IPR012677">
    <property type="entry name" value="Nucleotide-bd_a/b_plait_sf"/>
</dbReference>
<name>D8Q087_SCHCM</name>
<dbReference type="SUPFAM" id="SSF54928">
    <property type="entry name" value="RNA-binding domain, RBD"/>
    <property type="match status" value="3"/>
</dbReference>
<dbReference type="InterPro" id="IPR000504">
    <property type="entry name" value="RRM_dom"/>
</dbReference>
<dbReference type="SMART" id="SM00360">
    <property type="entry name" value="RRM"/>
    <property type="match status" value="4"/>
</dbReference>
<dbReference type="GO" id="GO:0006397">
    <property type="term" value="P:mRNA processing"/>
    <property type="evidence" value="ECO:0007669"/>
    <property type="project" value="UniProtKB-KW"/>
</dbReference>
<keyword evidence="7" id="KW-0560">Oxidoreductase</keyword>
<accession>D8Q087</accession>
<dbReference type="FunFam" id="3.30.70.330:FF:000365">
    <property type="entry name" value="U4/U6 snRNA-associated-splicing factor PRP24"/>
    <property type="match status" value="1"/>
</dbReference>
<evidence type="ECO:0000256" key="6">
    <source>
        <dbReference type="ARBA" id="ARBA00022884"/>
    </source>
</evidence>
<dbReference type="Pfam" id="PF00076">
    <property type="entry name" value="RRM_1"/>
    <property type="match status" value="3"/>
</dbReference>
<dbReference type="SUPFAM" id="SSF48452">
    <property type="entry name" value="TPR-like"/>
    <property type="match status" value="2"/>
</dbReference>
<evidence type="ECO:0000256" key="1">
    <source>
        <dbReference type="ARBA" id="ARBA00004123"/>
    </source>
</evidence>
<keyword evidence="4" id="KW-0677">Repeat</keyword>
<dbReference type="OMA" id="LWARYIL"/>
<dbReference type="CDD" id="cd12297">
    <property type="entry name" value="RRM2_Prp24"/>
    <property type="match status" value="1"/>
</dbReference>
<reference evidence="15 16" key="1">
    <citation type="journal article" date="2010" name="Nat. Biotechnol.">
        <title>Genome sequence of the model mushroom Schizophyllum commune.</title>
        <authorList>
            <person name="Ohm R.A."/>
            <person name="de Jong J.F."/>
            <person name="Lugones L.G."/>
            <person name="Aerts A."/>
            <person name="Kothe E."/>
            <person name="Stajich J.E."/>
            <person name="de Vries R.P."/>
            <person name="Record E."/>
            <person name="Levasseur A."/>
            <person name="Baker S.E."/>
            <person name="Bartholomew K.A."/>
            <person name="Coutinho P.M."/>
            <person name="Erdmann S."/>
            <person name="Fowler T.J."/>
            <person name="Gathman A.C."/>
            <person name="Lombard V."/>
            <person name="Henrissat B."/>
            <person name="Knabe N."/>
            <person name="Kuees U."/>
            <person name="Lilly W.W."/>
            <person name="Lindquist E."/>
            <person name="Lucas S."/>
            <person name="Magnuson J.K."/>
            <person name="Piumi F."/>
            <person name="Raudaskoski M."/>
            <person name="Salamov A."/>
            <person name="Schmutz J."/>
            <person name="Schwarze F.W.M.R."/>
            <person name="vanKuyk P.A."/>
            <person name="Horton J.S."/>
            <person name="Grigoriev I.V."/>
            <person name="Woesten H.A.B."/>
        </authorList>
    </citation>
    <scope>NUCLEOTIDE SEQUENCE [LARGE SCALE GENOMIC DNA]</scope>
    <source>
        <strain evidence="16">H4-8 / FGSC 9210</strain>
    </source>
</reference>
<dbReference type="InterPro" id="IPR052178">
    <property type="entry name" value="Sec_Metab_Biosynth_SDR"/>
</dbReference>
<feature type="compositionally biased region" description="Low complexity" evidence="13">
    <location>
        <begin position="988"/>
        <end position="1012"/>
    </location>
</feature>
<evidence type="ECO:0000256" key="7">
    <source>
        <dbReference type="ARBA" id="ARBA00023002"/>
    </source>
</evidence>
<dbReference type="InterPro" id="IPR002347">
    <property type="entry name" value="SDR_fam"/>
</dbReference>
<dbReference type="CDD" id="cd12296">
    <property type="entry name" value="RRM1_Prp24"/>
    <property type="match status" value="1"/>
</dbReference>
<dbReference type="PROSITE" id="PS50102">
    <property type="entry name" value="RRM"/>
    <property type="match status" value="4"/>
</dbReference>
<dbReference type="VEuPathDB" id="FungiDB:SCHCODRAFT_02532978"/>
<sequence length="1332" mass="146744">MDESGLDALADVLNKISEKPFDVALHVEHIRLAEAATDPTSAEVVSACEMYTNFYAAEDPVWARLIANKESTVDLTTAAGVEELLDLYNKAESDYLSIDLLKKHLDFLIDRYDHYADAENIKPEELGDVFTTEWTRAQLQSVVAKSSGHISKDHLLWDAYRDWELQRLEEAPPAAKSQLVEQMNLLFLSRLQQPHSNSDDTFQAYSSFTTNHQPPQAYEEMLVEASKIRGRAVKGYDRREPFERELAQTGNSLVVFDRYAAYERRAKYPDLAILVAVHERAIAEAAKRRTTGEPGSEEALRSFWVAYLDALRIQGAPEEIQHRTYKRAARSIPGSGEMWARYMRFLERTKDEVSEEEEPNRETVAAIYDRAFATGLLQTDAEQIVPVVLARAGYDKRSAEDADAIASLIAVVETGIGMVRAASRAGDPRLRLEKFLADVYTEVASLPAGAIEVWQAAAKAHKISYTVWLAYTDCLIKQGQIDAARHVFNDVHGKHLDWPEAVWDAWLNFEHIHGSVDEIEDCLDKIERARYQVNARRAKEAERAAYQYAAEQQANQAQVANVPVPNADAPMDVDAPQPAGERGTKRAAEDDAGPGDQSQKRAKVEPKGPPLKRDRENCTVFASELPPNVQEDDLRGLFKDCGSIREIKITHLEKAVVATVEFIQRDSVPQALTKDKKRIQGEEIAVHLAWKSTLYVTNFPEKTDDAAIRELFGKFGTIFEVRWPSKKFKSSRRFCYVQYTNPTAAEKALELHGRELDPGLPLNVYISNPERKKERTDQDAQERELYVAGLSKFTTKQDLEKVFKTYGTLKDVRVALDSKDNTCKGFAFVEFENEKDANAALAANNYELKKRRIAVTIASASTKAKFKNQAQADTGLGRQDEIRSRSFMVKNLPPDADDGRLQQELEKVMKVKRVEVFKDKNEAVVELESAADLGVLQLRKEPIVFNGRELKLVFEGRQAKDAKPGAGMFIPRAAASRPRAGLGHARKPPAAGAAKPAPGASAAGSGASGSKPAEGRGQDDFRKMLGVFVAEQNRPGCIAMASFAAKALFDLSGRVAVVTGGGTGIGYMIARGLASNGAKVYITGRRFEVLQKAASGFSGAGSLVPLKMDATNKDSILSAKKEIADKEGKLHVLVNNAGQVGPCSNFMSNPDAPENKDPEAFGMTLFKEDQQGWSDVFAINNHSIFFVSSAFVGLLAKGATDYGAFSSSIINITSISGTIKVAQDHFAYNSAKAAASHLTRMLSTEYARRQIPVRVNSISPGVYASEMTFDKIPADVVDKIGKGLVSVPARRDGTPEEMAGTAVYLASPAGYYMNGQELTIDGGYTAVNPARV</sequence>
<dbReference type="InterPro" id="IPR035979">
    <property type="entry name" value="RBD_domain_sf"/>
</dbReference>
<feature type="region of interest" description="Disordered" evidence="13">
    <location>
        <begin position="564"/>
        <end position="614"/>
    </location>
</feature>
<dbReference type="InParanoid" id="D8Q087"/>
<dbReference type="Gene3D" id="3.40.50.720">
    <property type="entry name" value="NAD(P)-binding Rossmann-like Domain"/>
    <property type="match status" value="1"/>
</dbReference>
<evidence type="ECO:0000256" key="4">
    <source>
        <dbReference type="ARBA" id="ARBA00022737"/>
    </source>
</evidence>
<dbReference type="InterPro" id="IPR034398">
    <property type="entry name" value="Prp24_RRM2"/>
</dbReference>
<evidence type="ECO:0000256" key="5">
    <source>
        <dbReference type="ARBA" id="ARBA00022857"/>
    </source>
</evidence>
<dbReference type="Pfam" id="PF13561">
    <property type="entry name" value="adh_short_C2"/>
    <property type="match status" value="1"/>
</dbReference>
<dbReference type="PANTHER" id="PTHR43618:SF4">
    <property type="entry name" value="SHORT CHAIN DEHYDROGENASE_REDUCTASE FAMILY (AFU_ORTHOLOGUE AFUA_7G04540)"/>
    <property type="match status" value="1"/>
</dbReference>
<dbReference type="eggNOG" id="KOG0128">
    <property type="taxonomic scope" value="Eukaryota"/>
</dbReference>
<dbReference type="PRINTS" id="PR00081">
    <property type="entry name" value="GDHRDH"/>
</dbReference>
<feature type="domain" description="RRM" evidence="14">
    <location>
        <begin position="885"/>
        <end position="957"/>
    </location>
</feature>
<evidence type="ECO:0000256" key="12">
    <source>
        <dbReference type="PROSITE-ProRule" id="PRU00176"/>
    </source>
</evidence>
<keyword evidence="8" id="KW-0508">mRNA splicing</keyword>
<dbReference type="GO" id="GO:0005688">
    <property type="term" value="C:U6 snRNP"/>
    <property type="evidence" value="ECO:0007669"/>
    <property type="project" value="UniProtKB-ARBA"/>
</dbReference>
<dbReference type="RefSeq" id="XP_003033898.1">
    <property type="nucleotide sequence ID" value="XM_003033852.1"/>
</dbReference>
<evidence type="ECO:0000313" key="16">
    <source>
        <dbReference type="Proteomes" id="UP000007431"/>
    </source>
</evidence>
<keyword evidence="9" id="KW-0539">Nucleus</keyword>
<evidence type="ECO:0000256" key="9">
    <source>
        <dbReference type="ARBA" id="ARBA00023242"/>
    </source>
</evidence>
<gene>
    <name evidence="15" type="ORF">SCHCODRAFT_256539</name>
</gene>
<keyword evidence="6 12" id="KW-0694">RNA-binding</keyword>